<reference evidence="1" key="1">
    <citation type="submission" date="2023-04" db="EMBL/GenBank/DDBJ databases">
        <title>A chromosome-level genome assembly of the parasitoid wasp Eretmocerus hayati.</title>
        <authorList>
            <person name="Zhong Y."/>
            <person name="Liu S."/>
            <person name="Liu Y."/>
        </authorList>
    </citation>
    <scope>NUCLEOTIDE SEQUENCE</scope>
    <source>
        <strain evidence="1">ZJU_SS_LIU_2023</strain>
    </source>
</reference>
<organism evidence="1 2">
    <name type="scientific">Eretmocerus hayati</name>
    <dbReference type="NCBI Taxonomy" id="131215"/>
    <lineage>
        <taxon>Eukaryota</taxon>
        <taxon>Metazoa</taxon>
        <taxon>Ecdysozoa</taxon>
        <taxon>Arthropoda</taxon>
        <taxon>Hexapoda</taxon>
        <taxon>Insecta</taxon>
        <taxon>Pterygota</taxon>
        <taxon>Neoptera</taxon>
        <taxon>Endopterygota</taxon>
        <taxon>Hymenoptera</taxon>
        <taxon>Apocrita</taxon>
        <taxon>Proctotrupomorpha</taxon>
        <taxon>Chalcidoidea</taxon>
        <taxon>Aphelinidae</taxon>
        <taxon>Aphelininae</taxon>
        <taxon>Eretmocerus</taxon>
    </lineage>
</organism>
<proteinExistence type="predicted"/>
<sequence>MYHGSKFPKERLNAKTKKGQADKDEDVEETENNVSGDEVDGRGKKPKRPPPKQIFVLFPPPPYTKKSSEMYNKCLEEKTAVHELPANWKLYNVKSRARAGEFCNSISYDHILIGFLYPQTLEEAHAKLSLLKTEEHAWSLSDDNVGDAEDETIDEIRIANLMAQSGALIQSYQQSIAASANSTGLVNVMNAVRNFDQSALGTYQSQLITASSQVAKSITSSSGQSHLTQGKKPGGW</sequence>
<gene>
    <name evidence="1" type="ORF">QAD02_004826</name>
</gene>
<accession>A0ACC2NTC5</accession>
<keyword evidence="2" id="KW-1185">Reference proteome</keyword>
<name>A0ACC2NTC5_9HYME</name>
<comment type="caution">
    <text evidence="1">The sequence shown here is derived from an EMBL/GenBank/DDBJ whole genome shotgun (WGS) entry which is preliminary data.</text>
</comment>
<dbReference type="Proteomes" id="UP001239111">
    <property type="component" value="Chromosome 3"/>
</dbReference>
<dbReference type="EMBL" id="CM056743">
    <property type="protein sequence ID" value="KAJ8673564.1"/>
    <property type="molecule type" value="Genomic_DNA"/>
</dbReference>
<evidence type="ECO:0000313" key="1">
    <source>
        <dbReference type="EMBL" id="KAJ8673564.1"/>
    </source>
</evidence>
<protein>
    <submittedName>
        <fullName evidence="1">Uncharacterized protein</fullName>
    </submittedName>
</protein>
<evidence type="ECO:0000313" key="2">
    <source>
        <dbReference type="Proteomes" id="UP001239111"/>
    </source>
</evidence>